<accession>A0A922HT70</accession>
<reference evidence="2" key="2">
    <citation type="journal article" date="2022" name="Res Sq">
        <title>Comparative Genomics Reveals Insights into the Divergent Evolution of Astigmatic Mites and Household Pest Adaptations.</title>
        <authorList>
            <person name="Xiong Q."/>
            <person name="Wan A.T.-Y."/>
            <person name="Liu X.-Y."/>
            <person name="Fung C.S.-H."/>
            <person name="Xiao X."/>
            <person name="Malainual N."/>
            <person name="Hou J."/>
            <person name="Wang L."/>
            <person name="Wang M."/>
            <person name="Yang K."/>
            <person name="Cui Y."/>
            <person name="Leung E."/>
            <person name="Nong W."/>
            <person name="Shin S.-K."/>
            <person name="Au S."/>
            <person name="Jeong K.Y."/>
            <person name="Chew F.T."/>
            <person name="Hui J."/>
            <person name="Leung T.F."/>
            <person name="Tungtrongchitr A."/>
            <person name="Zhong N."/>
            <person name="Liu Z."/>
            <person name="Tsui S."/>
        </authorList>
    </citation>
    <scope>NUCLEOTIDE SEQUENCE</scope>
    <source>
        <strain evidence="2">Derf</strain>
        <tissue evidence="2">Whole organism</tissue>
    </source>
</reference>
<evidence type="ECO:0000313" key="2">
    <source>
        <dbReference type="EMBL" id="KAH9505954.1"/>
    </source>
</evidence>
<keyword evidence="1" id="KW-0812">Transmembrane</keyword>
<gene>
    <name evidence="2" type="ORF">DERF_010717</name>
</gene>
<reference evidence="2" key="1">
    <citation type="submission" date="2013-05" db="EMBL/GenBank/DDBJ databases">
        <authorList>
            <person name="Yim A.K.Y."/>
            <person name="Chan T.F."/>
            <person name="Ji K.M."/>
            <person name="Liu X.Y."/>
            <person name="Zhou J.W."/>
            <person name="Li R.Q."/>
            <person name="Yang K.Y."/>
            <person name="Li J."/>
            <person name="Li M."/>
            <person name="Law P.T.W."/>
            <person name="Wu Y.L."/>
            <person name="Cai Z.L."/>
            <person name="Qin H."/>
            <person name="Bao Y."/>
            <person name="Leung R.K.K."/>
            <person name="Ng P.K.S."/>
            <person name="Zou J."/>
            <person name="Zhong X.J."/>
            <person name="Ran P.X."/>
            <person name="Zhong N.S."/>
            <person name="Liu Z.G."/>
            <person name="Tsui S.K.W."/>
        </authorList>
    </citation>
    <scope>NUCLEOTIDE SEQUENCE</scope>
    <source>
        <strain evidence="2">Derf</strain>
        <tissue evidence="2">Whole organism</tissue>
    </source>
</reference>
<evidence type="ECO:0000313" key="3">
    <source>
        <dbReference type="Proteomes" id="UP000790347"/>
    </source>
</evidence>
<protein>
    <submittedName>
        <fullName evidence="2">Uncharacterized protein</fullName>
    </submittedName>
</protein>
<dbReference type="Proteomes" id="UP000790347">
    <property type="component" value="Unassembled WGS sequence"/>
</dbReference>
<feature type="transmembrane region" description="Helical" evidence="1">
    <location>
        <begin position="49"/>
        <end position="71"/>
    </location>
</feature>
<keyword evidence="1" id="KW-1133">Transmembrane helix</keyword>
<dbReference type="AlphaFoldDB" id="A0A922HT70"/>
<dbReference type="EMBL" id="ASGP02000005">
    <property type="protein sequence ID" value="KAH9505954.1"/>
    <property type="molecule type" value="Genomic_DNA"/>
</dbReference>
<sequence length="74" mass="8050">MSTLGNSLHVKQIIAQYNYIHLLCYIIYTFMECSSFVQLKQEHYQPPPAAAAAAASIILAALFPACCMAPGDAD</sequence>
<keyword evidence="1" id="KW-0472">Membrane</keyword>
<organism evidence="2 3">
    <name type="scientific">Dermatophagoides farinae</name>
    <name type="common">American house dust mite</name>
    <dbReference type="NCBI Taxonomy" id="6954"/>
    <lineage>
        <taxon>Eukaryota</taxon>
        <taxon>Metazoa</taxon>
        <taxon>Ecdysozoa</taxon>
        <taxon>Arthropoda</taxon>
        <taxon>Chelicerata</taxon>
        <taxon>Arachnida</taxon>
        <taxon>Acari</taxon>
        <taxon>Acariformes</taxon>
        <taxon>Sarcoptiformes</taxon>
        <taxon>Astigmata</taxon>
        <taxon>Psoroptidia</taxon>
        <taxon>Analgoidea</taxon>
        <taxon>Pyroglyphidae</taxon>
        <taxon>Dermatophagoidinae</taxon>
        <taxon>Dermatophagoides</taxon>
    </lineage>
</organism>
<keyword evidence="3" id="KW-1185">Reference proteome</keyword>
<name>A0A922HT70_DERFA</name>
<proteinExistence type="predicted"/>
<feature type="transmembrane region" description="Helical" evidence="1">
    <location>
        <begin position="20"/>
        <end position="37"/>
    </location>
</feature>
<comment type="caution">
    <text evidence="2">The sequence shown here is derived from an EMBL/GenBank/DDBJ whole genome shotgun (WGS) entry which is preliminary data.</text>
</comment>
<evidence type="ECO:0000256" key="1">
    <source>
        <dbReference type="SAM" id="Phobius"/>
    </source>
</evidence>